<reference evidence="1 2" key="1">
    <citation type="journal article" date="2016" name="ISME J.">
        <title>Chasing the elusive Euryarchaeota class WSA2: genomes reveal a uniquely fastidious methyl-reducing methanogen.</title>
        <authorList>
            <person name="Nobu M.K."/>
            <person name="Narihiro T."/>
            <person name="Kuroda K."/>
            <person name="Mei R."/>
            <person name="Liu W.T."/>
        </authorList>
    </citation>
    <scope>NUCLEOTIDE SEQUENCE [LARGE SCALE GENOMIC DNA]</scope>
    <source>
        <strain evidence="1">U1lsi0528_Bin055</strain>
    </source>
</reference>
<dbReference type="SUPFAM" id="SSF56112">
    <property type="entry name" value="Protein kinase-like (PK-like)"/>
    <property type="match status" value="1"/>
</dbReference>
<dbReference type="Proteomes" id="UP000075398">
    <property type="component" value="Unassembled WGS sequence"/>
</dbReference>
<name>A0A150J3T2_9EURY</name>
<comment type="caution">
    <text evidence="1">The sequence shown here is derived from an EMBL/GenBank/DDBJ whole genome shotgun (WGS) entry which is preliminary data.</text>
</comment>
<gene>
    <name evidence="1" type="ORF">AMQ22_01254</name>
</gene>
<accession>A0A150J3T2</accession>
<sequence>MNEHLKSMINDTTFNEKIEEVKETHISYIFLTKNYAYKIKKDAKFSFLDYSTLEKREFYCKEELRINKILSPDMYLKVSALSMKGNNLALSNEGMPLEYTVVMKRIPEKYIMKNLIDNNEIKDDTIEEIALKILCFHKKVRVDLEGKFGSIDTFKKNVMDNFKDLELFVGDLFSNNEFNKLIGKNLDFMNNNKNLFQKRVKEGKICETHGDLHSGNIFIATDKIYIFDAIEFNPVINTTDVTAEIAFLCMDLEFLGRDDLSKIFSNKYISESGDKDMVALLSFYKCYRACVRAKVNGYRASVDSTAKELTKKYFYLALKYAEEL</sequence>
<dbReference type="PANTHER" id="PTHR43883">
    <property type="entry name" value="SLR0207 PROTEIN"/>
    <property type="match status" value="1"/>
</dbReference>
<evidence type="ECO:0000313" key="1">
    <source>
        <dbReference type="EMBL" id="KYC51624.1"/>
    </source>
</evidence>
<proteinExistence type="predicted"/>
<evidence type="ECO:0008006" key="3">
    <source>
        <dbReference type="Google" id="ProtNLM"/>
    </source>
</evidence>
<dbReference type="PANTHER" id="PTHR43883:SF1">
    <property type="entry name" value="GLUCONOKINASE"/>
    <property type="match status" value="1"/>
</dbReference>
<dbReference type="InterPro" id="IPR052732">
    <property type="entry name" value="Cell-binding_unc_protein"/>
</dbReference>
<evidence type="ECO:0000313" key="2">
    <source>
        <dbReference type="Proteomes" id="UP000075398"/>
    </source>
</evidence>
<protein>
    <recommendedName>
        <fullName evidence="3">Phosphotransferase enzyme family protein</fullName>
    </recommendedName>
</protein>
<organism evidence="1 2">
    <name type="scientific">Candidatus Methanofastidiosum methylothiophilum</name>
    <dbReference type="NCBI Taxonomy" id="1705564"/>
    <lineage>
        <taxon>Archaea</taxon>
        <taxon>Methanobacteriati</taxon>
        <taxon>Methanobacteriota</taxon>
        <taxon>Stenosarchaea group</taxon>
        <taxon>Candidatus Methanofastidiosia</taxon>
        <taxon>Candidatus Methanofastidiosales</taxon>
        <taxon>Candidatus Methanofastidiosaceae</taxon>
        <taxon>Candidatus Methanofastidiosum</taxon>
    </lineage>
</organism>
<dbReference type="AlphaFoldDB" id="A0A150J3T2"/>
<dbReference type="InterPro" id="IPR011009">
    <property type="entry name" value="Kinase-like_dom_sf"/>
</dbReference>
<dbReference type="EMBL" id="LNGC01000053">
    <property type="protein sequence ID" value="KYC51624.1"/>
    <property type="molecule type" value="Genomic_DNA"/>
</dbReference>